<accession>A0AAV4TX92</accession>
<comment type="caution">
    <text evidence="1">The sequence shown here is derived from an EMBL/GenBank/DDBJ whole genome shotgun (WGS) entry which is preliminary data.</text>
</comment>
<evidence type="ECO:0000313" key="1">
    <source>
        <dbReference type="EMBL" id="GIY49595.1"/>
    </source>
</evidence>
<name>A0AAV4TX92_9ARAC</name>
<organism evidence="1 2">
    <name type="scientific">Caerostris darwini</name>
    <dbReference type="NCBI Taxonomy" id="1538125"/>
    <lineage>
        <taxon>Eukaryota</taxon>
        <taxon>Metazoa</taxon>
        <taxon>Ecdysozoa</taxon>
        <taxon>Arthropoda</taxon>
        <taxon>Chelicerata</taxon>
        <taxon>Arachnida</taxon>
        <taxon>Araneae</taxon>
        <taxon>Araneomorphae</taxon>
        <taxon>Entelegynae</taxon>
        <taxon>Araneoidea</taxon>
        <taxon>Araneidae</taxon>
        <taxon>Caerostris</taxon>
    </lineage>
</organism>
<protein>
    <submittedName>
        <fullName evidence="1">Uncharacterized protein</fullName>
    </submittedName>
</protein>
<sequence>MPQRAANDLQSLGDTNEDILRNGFHDEMGFKDRTGWMWDGDDDLDLPRLRFQMGLQSIKMLITKMYFGICSQDRKHERFDKEVAYESSFEFIISKTVYFKIKSFACIKEKSQKV</sequence>
<reference evidence="1 2" key="1">
    <citation type="submission" date="2021-06" db="EMBL/GenBank/DDBJ databases">
        <title>Caerostris darwini draft genome.</title>
        <authorList>
            <person name="Kono N."/>
            <person name="Arakawa K."/>
        </authorList>
    </citation>
    <scope>NUCLEOTIDE SEQUENCE [LARGE SCALE GENOMIC DNA]</scope>
</reference>
<gene>
    <name evidence="1" type="ORF">CDAR_565541</name>
</gene>
<dbReference type="AlphaFoldDB" id="A0AAV4TX92"/>
<dbReference type="Proteomes" id="UP001054837">
    <property type="component" value="Unassembled WGS sequence"/>
</dbReference>
<keyword evidence="2" id="KW-1185">Reference proteome</keyword>
<proteinExistence type="predicted"/>
<dbReference type="EMBL" id="BPLQ01010246">
    <property type="protein sequence ID" value="GIY49595.1"/>
    <property type="molecule type" value="Genomic_DNA"/>
</dbReference>
<evidence type="ECO:0000313" key="2">
    <source>
        <dbReference type="Proteomes" id="UP001054837"/>
    </source>
</evidence>